<sequence length="140" mass="16315">MIWEFCRFFTWGLLCFAWPCAYVKTLFEDGDGAKLQCLYNPTTQAEDNLFHGHRYVLVPIFGLLFNKRWFTFLMLFVPVTGLWIVLLEYRGLVPEPTCYDFVSQEFAQRTIRNLRTILHAIILLNEGFCCLMAAATLIVS</sequence>
<keyword evidence="2" id="KW-0732">Signal</keyword>
<keyword evidence="1" id="KW-0472">Membrane</keyword>
<accession>A0AAE1W7G8</accession>
<evidence type="ECO:0000313" key="3">
    <source>
        <dbReference type="EMBL" id="KAK4388136.1"/>
    </source>
</evidence>
<reference evidence="3" key="2">
    <citation type="journal article" date="2024" name="Plant">
        <title>Genomic evolution and insights into agronomic trait innovations of Sesamum species.</title>
        <authorList>
            <person name="Miao H."/>
            <person name="Wang L."/>
            <person name="Qu L."/>
            <person name="Liu H."/>
            <person name="Sun Y."/>
            <person name="Le M."/>
            <person name="Wang Q."/>
            <person name="Wei S."/>
            <person name="Zheng Y."/>
            <person name="Lin W."/>
            <person name="Duan Y."/>
            <person name="Cao H."/>
            <person name="Xiong S."/>
            <person name="Wang X."/>
            <person name="Wei L."/>
            <person name="Li C."/>
            <person name="Ma Q."/>
            <person name="Ju M."/>
            <person name="Zhao R."/>
            <person name="Li G."/>
            <person name="Mu C."/>
            <person name="Tian Q."/>
            <person name="Mei H."/>
            <person name="Zhang T."/>
            <person name="Gao T."/>
            <person name="Zhang H."/>
        </authorList>
    </citation>
    <scope>NUCLEOTIDE SEQUENCE</scope>
    <source>
        <strain evidence="3">K16</strain>
    </source>
</reference>
<evidence type="ECO:0000256" key="2">
    <source>
        <dbReference type="SAM" id="SignalP"/>
    </source>
</evidence>
<dbReference type="AlphaFoldDB" id="A0AAE1W7G8"/>
<evidence type="ECO:0000256" key="1">
    <source>
        <dbReference type="SAM" id="Phobius"/>
    </source>
</evidence>
<dbReference type="InterPro" id="IPR036854">
    <property type="entry name" value="Photo_II_D1/D2_sf"/>
</dbReference>
<dbReference type="Proteomes" id="UP001289374">
    <property type="component" value="Unassembled WGS sequence"/>
</dbReference>
<gene>
    <name evidence="3" type="ORF">Sango_2420200</name>
</gene>
<feature type="chain" id="PRO_5042081676" evidence="2">
    <location>
        <begin position="26"/>
        <end position="140"/>
    </location>
</feature>
<keyword evidence="4" id="KW-1185">Reference proteome</keyword>
<dbReference type="GO" id="GO:0009772">
    <property type="term" value="P:photosynthetic electron transport in photosystem II"/>
    <property type="evidence" value="ECO:0007669"/>
    <property type="project" value="InterPro"/>
</dbReference>
<keyword evidence="1" id="KW-0812">Transmembrane</keyword>
<feature type="signal peptide" evidence="2">
    <location>
        <begin position="1"/>
        <end position="25"/>
    </location>
</feature>
<feature type="transmembrane region" description="Helical" evidence="1">
    <location>
        <begin position="69"/>
        <end position="87"/>
    </location>
</feature>
<evidence type="ECO:0000313" key="4">
    <source>
        <dbReference type="Proteomes" id="UP001289374"/>
    </source>
</evidence>
<feature type="transmembrane region" description="Helical" evidence="1">
    <location>
        <begin position="117"/>
        <end position="139"/>
    </location>
</feature>
<keyword evidence="1" id="KW-1133">Transmembrane helix</keyword>
<reference evidence="3" key="1">
    <citation type="submission" date="2020-06" db="EMBL/GenBank/DDBJ databases">
        <authorList>
            <person name="Li T."/>
            <person name="Hu X."/>
            <person name="Zhang T."/>
            <person name="Song X."/>
            <person name="Zhang H."/>
            <person name="Dai N."/>
            <person name="Sheng W."/>
            <person name="Hou X."/>
            <person name="Wei L."/>
        </authorList>
    </citation>
    <scope>NUCLEOTIDE SEQUENCE</scope>
    <source>
        <strain evidence="3">K16</strain>
        <tissue evidence="3">Leaf</tissue>
    </source>
</reference>
<protein>
    <submittedName>
        <fullName evidence="3">Uncharacterized protein</fullName>
    </submittedName>
</protein>
<dbReference type="SUPFAM" id="SSF81483">
    <property type="entry name" value="Bacterial photosystem II reaction centre, L and M subunits"/>
    <property type="match status" value="1"/>
</dbReference>
<dbReference type="EMBL" id="JACGWL010000014">
    <property type="protein sequence ID" value="KAK4388136.1"/>
    <property type="molecule type" value="Genomic_DNA"/>
</dbReference>
<organism evidence="3 4">
    <name type="scientific">Sesamum angolense</name>
    <dbReference type="NCBI Taxonomy" id="2727404"/>
    <lineage>
        <taxon>Eukaryota</taxon>
        <taxon>Viridiplantae</taxon>
        <taxon>Streptophyta</taxon>
        <taxon>Embryophyta</taxon>
        <taxon>Tracheophyta</taxon>
        <taxon>Spermatophyta</taxon>
        <taxon>Magnoliopsida</taxon>
        <taxon>eudicotyledons</taxon>
        <taxon>Gunneridae</taxon>
        <taxon>Pentapetalae</taxon>
        <taxon>asterids</taxon>
        <taxon>lamiids</taxon>
        <taxon>Lamiales</taxon>
        <taxon>Pedaliaceae</taxon>
        <taxon>Sesamum</taxon>
    </lineage>
</organism>
<comment type="caution">
    <text evidence="3">The sequence shown here is derived from an EMBL/GenBank/DDBJ whole genome shotgun (WGS) entry which is preliminary data.</text>
</comment>
<name>A0AAE1W7G8_9LAMI</name>
<proteinExistence type="predicted"/>